<reference evidence="1 2" key="1">
    <citation type="journal article" date="2014" name="Am. J. Bot.">
        <title>Genome assembly and annotation for red clover (Trifolium pratense; Fabaceae).</title>
        <authorList>
            <person name="Istvanek J."/>
            <person name="Jaros M."/>
            <person name="Krenek A."/>
            <person name="Repkova J."/>
        </authorList>
    </citation>
    <scope>NUCLEOTIDE SEQUENCE [LARGE SCALE GENOMIC DNA]</scope>
    <source>
        <strain evidence="2">cv. Tatra</strain>
        <tissue evidence="1">Young leaves</tissue>
    </source>
</reference>
<protein>
    <submittedName>
        <fullName evidence="1">Uncharacterized protein</fullName>
    </submittedName>
</protein>
<dbReference type="Proteomes" id="UP000236291">
    <property type="component" value="Unassembled WGS sequence"/>
</dbReference>
<name>A0A2K3LB29_TRIPR</name>
<gene>
    <name evidence="1" type="ORF">L195_g031667</name>
</gene>
<evidence type="ECO:0000313" key="2">
    <source>
        <dbReference type="Proteomes" id="UP000236291"/>
    </source>
</evidence>
<proteinExistence type="predicted"/>
<organism evidence="1 2">
    <name type="scientific">Trifolium pratense</name>
    <name type="common">Red clover</name>
    <dbReference type="NCBI Taxonomy" id="57577"/>
    <lineage>
        <taxon>Eukaryota</taxon>
        <taxon>Viridiplantae</taxon>
        <taxon>Streptophyta</taxon>
        <taxon>Embryophyta</taxon>
        <taxon>Tracheophyta</taxon>
        <taxon>Spermatophyta</taxon>
        <taxon>Magnoliopsida</taxon>
        <taxon>eudicotyledons</taxon>
        <taxon>Gunneridae</taxon>
        <taxon>Pentapetalae</taxon>
        <taxon>rosids</taxon>
        <taxon>fabids</taxon>
        <taxon>Fabales</taxon>
        <taxon>Fabaceae</taxon>
        <taxon>Papilionoideae</taxon>
        <taxon>50 kb inversion clade</taxon>
        <taxon>NPAAA clade</taxon>
        <taxon>Hologalegina</taxon>
        <taxon>IRL clade</taxon>
        <taxon>Trifolieae</taxon>
        <taxon>Trifolium</taxon>
    </lineage>
</organism>
<reference evidence="1 2" key="2">
    <citation type="journal article" date="2017" name="Front. Plant Sci.">
        <title>Gene Classification and Mining of Molecular Markers Useful in Red Clover (Trifolium pratense) Breeding.</title>
        <authorList>
            <person name="Istvanek J."/>
            <person name="Dluhosova J."/>
            <person name="Dluhos P."/>
            <person name="Patkova L."/>
            <person name="Nedelnik J."/>
            <person name="Repkova J."/>
        </authorList>
    </citation>
    <scope>NUCLEOTIDE SEQUENCE [LARGE SCALE GENOMIC DNA]</scope>
    <source>
        <strain evidence="2">cv. Tatra</strain>
        <tissue evidence="1">Young leaves</tissue>
    </source>
</reference>
<evidence type="ECO:0000313" key="1">
    <source>
        <dbReference type="EMBL" id="PNX75726.1"/>
    </source>
</evidence>
<sequence>MAALQGLSTAAVAVSVSVGPPTLLRIPSSRLCCAARIPPSRIRVGSVRCQAAGENQQVYNGIYGPWTVESSDVQELQACS</sequence>
<comment type="caution">
    <text evidence="1">The sequence shown here is derived from an EMBL/GenBank/DDBJ whole genome shotgun (WGS) entry which is preliminary data.</text>
</comment>
<dbReference type="AlphaFoldDB" id="A0A2K3LB29"/>
<dbReference type="EMBL" id="ASHM01029494">
    <property type="protein sequence ID" value="PNX75726.1"/>
    <property type="molecule type" value="Genomic_DNA"/>
</dbReference>
<accession>A0A2K3LB29</accession>